<dbReference type="RefSeq" id="WP_141391032.1">
    <property type="nucleotide sequence ID" value="NZ_BJNZ01000033.1"/>
</dbReference>
<proteinExistence type="predicted"/>
<feature type="transmembrane region" description="Helical" evidence="2">
    <location>
        <begin position="137"/>
        <end position="159"/>
    </location>
</feature>
<keyword evidence="2" id="KW-0812">Transmembrane</keyword>
<feature type="transmembrane region" description="Helical" evidence="2">
    <location>
        <begin position="275"/>
        <end position="297"/>
    </location>
</feature>
<feature type="transmembrane region" description="Helical" evidence="2">
    <location>
        <begin position="56"/>
        <end position="80"/>
    </location>
</feature>
<evidence type="ECO:0000256" key="1">
    <source>
        <dbReference type="SAM" id="MobiDB-lite"/>
    </source>
</evidence>
<evidence type="ECO:0000256" key="2">
    <source>
        <dbReference type="SAM" id="Phobius"/>
    </source>
</evidence>
<keyword evidence="2" id="KW-1133">Transmembrane helix</keyword>
<dbReference type="Proteomes" id="UP000316659">
    <property type="component" value="Unassembled WGS sequence"/>
</dbReference>
<feature type="compositionally biased region" description="Low complexity" evidence="1">
    <location>
        <begin position="11"/>
        <end position="29"/>
    </location>
</feature>
<feature type="transmembrane region" description="Helical" evidence="2">
    <location>
        <begin position="92"/>
        <end position="117"/>
    </location>
</feature>
<reference evidence="3 4" key="1">
    <citation type="submission" date="2019-06" db="EMBL/GenBank/DDBJ databases">
        <title>Whole genome shotgun sequence of Cellulosimicrobium cellulans NBRC 15516.</title>
        <authorList>
            <person name="Hosoyama A."/>
            <person name="Uohara A."/>
            <person name="Ohji S."/>
            <person name="Ichikawa N."/>
        </authorList>
    </citation>
    <scope>NUCLEOTIDE SEQUENCE [LARGE SCALE GENOMIC DNA]</scope>
    <source>
        <strain evidence="3 4">NBRC 15516</strain>
    </source>
</reference>
<dbReference type="AlphaFoldDB" id="A0A4Y4E2M5"/>
<feature type="transmembrane region" description="Helical" evidence="2">
    <location>
        <begin position="171"/>
        <end position="189"/>
    </location>
</feature>
<evidence type="ECO:0000313" key="3">
    <source>
        <dbReference type="EMBL" id="GED11636.1"/>
    </source>
</evidence>
<sequence length="319" mass="32160">MTDTTDTTSSPFRPAAPVRPARPTGPAAHAATTAVTASVTLVAGVVRWSGPPPDGYSAIFAPPWVAPVAAGLALLAVATARGHRAASRRRTAGLGGVAAVLLFWAAGGLALDAFRAFFAVTGIPAGDFSVVDVPGALVRSLAAVTAVVTTLSTWSVATAGAWPVRRRWPRVLGLAMCVPYPALKAYWWLGGTLGRPEPHTGGAPVMEVALFATAAALVLALTHRPVPGRVVRAALRAGGWVAASAGLTMGALMVFGTAAQLLGLDDGPVDLGAGAITVIVALTYGTWLVIGVALLVATLDARDAAPRPALRGAGTVAVP</sequence>
<feature type="transmembrane region" description="Helical" evidence="2">
    <location>
        <begin position="201"/>
        <end position="221"/>
    </location>
</feature>
<evidence type="ECO:0008006" key="5">
    <source>
        <dbReference type="Google" id="ProtNLM"/>
    </source>
</evidence>
<comment type="caution">
    <text evidence="3">The sequence shown here is derived from an EMBL/GenBank/DDBJ whole genome shotgun (WGS) entry which is preliminary data.</text>
</comment>
<keyword evidence="2" id="KW-0472">Membrane</keyword>
<feature type="region of interest" description="Disordered" evidence="1">
    <location>
        <begin position="1"/>
        <end position="29"/>
    </location>
</feature>
<gene>
    <name evidence="3" type="ORF">CCE02nite_36350</name>
</gene>
<feature type="compositionally biased region" description="Polar residues" evidence="1">
    <location>
        <begin position="1"/>
        <end position="10"/>
    </location>
</feature>
<name>A0A4Y4E2M5_CELCE</name>
<evidence type="ECO:0000313" key="4">
    <source>
        <dbReference type="Proteomes" id="UP000316659"/>
    </source>
</evidence>
<accession>A0A4Y4E2M5</accession>
<feature type="transmembrane region" description="Helical" evidence="2">
    <location>
        <begin position="233"/>
        <end position="255"/>
    </location>
</feature>
<protein>
    <recommendedName>
        <fullName evidence="5">Integral membrane protein</fullName>
    </recommendedName>
</protein>
<organism evidence="3 4">
    <name type="scientific">Cellulosimicrobium cellulans</name>
    <name type="common">Arthrobacter luteus</name>
    <dbReference type="NCBI Taxonomy" id="1710"/>
    <lineage>
        <taxon>Bacteria</taxon>
        <taxon>Bacillati</taxon>
        <taxon>Actinomycetota</taxon>
        <taxon>Actinomycetes</taxon>
        <taxon>Micrococcales</taxon>
        <taxon>Promicromonosporaceae</taxon>
        <taxon>Cellulosimicrobium</taxon>
    </lineage>
</organism>
<dbReference type="EMBL" id="BJNZ01000033">
    <property type="protein sequence ID" value="GED11636.1"/>
    <property type="molecule type" value="Genomic_DNA"/>
</dbReference>